<evidence type="ECO:0000256" key="6">
    <source>
        <dbReference type="ARBA" id="ARBA00022723"/>
    </source>
</evidence>
<accession>A0A8J6JKD4</accession>
<dbReference type="RefSeq" id="WP_186918722.1">
    <property type="nucleotide sequence ID" value="NZ_JACOPQ010000003.1"/>
</dbReference>
<sequence length="693" mass="75683">MSQYLQPYQERYPHLFAPITIGSQVFKNRIISAPQSMNNLVTPEGYFTLDAAIHYGCKAKGGAAMITTGEARISLLNGSGHSNQINLCDETTLRSLNQFSDFLHIYGAKVCIELSHSGQWALPQYNGGRSPMGPSAKTMPNGNICEEMTEEDMDYVAGCFAQTAVMAKRGGADMVNIHGGHSWLLSQFVSPLENQRKDKYGGSLENRARFPIMVLDRVRQAVGRDFLIEYRISTSELIEGGMEVDESVEFVKMIEDKIDIIQCSVGSRRNSVSRGVMHPVHFMPQGCNVYAAEAMKKAGIKIPVATVGGINDPELAERILAEGKADLIAMARSFVADPNWGEKARAGKAEDIRPCIRCMRCADIGGGRVNTGTKVILQDFKTATRHIECSVNPNHGRSWMEPHLQTTGIHKKIVVVGGGPAGIQAAVTASKMGHEVVLYERSGRLGGQLVHADDVDFKHDMVRYREYLVRQAGKSGVTIHLNTEATPERVRLDNPDAIIVAVGAESAVPPIPGVNGKNVMTALDYRAHIGEVGQTVAIVGGGMVGCETALQLAREGREVELIEMTDMLAADSTFTERLLTLHYLEHDYDPSTAMHLHETDGIKARVRQHMNTRCLEITPEGVKVAGPDGEKTLRADTVILAAGMRSRAQIRDSFYGAAYDVIPVGDCVRPGNLYKANRSGYDAALNLSTREVF</sequence>
<evidence type="ECO:0000259" key="10">
    <source>
        <dbReference type="Pfam" id="PF00724"/>
    </source>
</evidence>
<keyword evidence="13" id="KW-1185">Reference proteome</keyword>
<dbReference type="PRINTS" id="PR00469">
    <property type="entry name" value="PNDRDTASEII"/>
</dbReference>
<dbReference type="GO" id="GO:0010181">
    <property type="term" value="F:FMN binding"/>
    <property type="evidence" value="ECO:0007669"/>
    <property type="project" value="InterPro"/>
</dbReference>
<evidence type="ECO:0000256" key="9">
    <source>
        <dbReference type="ARBA" id="ARBA00023014"/>
    </source>
</evidence>
<evidence type="ECO:0000256" key="7">
    <source>
        <dbReference type="ARBA" id="ARBA00023002"/>
    </source>
</evidence>
<organism evidence="12 13">
    <name type="scientific">Lawsonibacter faecis</name>
    <dbReference type="NCBI Taxonomy" id="2763052"/>
    <lineage>
        <taxon>Bacteria</taxon>
        <taxon>Bacillati</taxon>
        <taxon>Bacillota</taxon>
        <taxon>Clostridia</taxon>
        <taxon>Eubacteriales</taxon>
        <taxon>Oscillospiraceae</taxon>
        <taxon>Lawsonibacter</taxon>
    </lineage>
</organism>
<comment type="caution">
    <text evidence="12">The sequence shown here is derived from an EMBL/GenBank/DDBJ whole genome shotgun (WGS) entry which is preliminary data.</text>
</comment>
<dbReference type="GO" id="GO:0051536">
    <property type="term" value="F:iron-sulfur cluster binding"/>
    <property type="evidence" value="ECO:0007669"/>
    <property type="project" value="UniProtKB-KW"/>
</dbReference>
<dbReference type="InterPro" id="IPR036188">
    <property type="entry name" value="FAD/NAD-bd_sf"/>
</dbReference>
<evidence type="ECO:0000256" key="4">
    <source>
        <dbReference type="ARBA" id="ARBA00022630"/>
    </source>
</evidence>
<dbReference type="Pfam" id="PF07992">
    <property type="entry name" value="Pyr_redox_2"/>
    <property type="match status" value="1"/>
</dbReference>
<dbReference type="InterPro" id="IPR023753">
    <property type="entry name" value="FAD/NAD-binding_dom"/>
</dbReference>
<dbReference type="Gene3D" id="3.20.20.70">
    <property type="entry name" value="Aldolase class I"/>
    <property type="match status" value="1"/>
</dbReference>
<dbReference type="Gene3D" id="3.50.50.60">
    <property type="entry name" value="FAD/NAD(P)-binding domain"/>
    <property type="match status" value="1"/>
</dbReference>
<evidence type="ECO:0000259" key="11">
    <source>
        <dbReference type="Pfam" id="PF07992"/>
    </source>
</evidence>
<keyword evidence="8" id="KW-0408">Iron</keyword>
<dbReference type="SUPFAM" id="SSF51395">
    <property type="entry name" value="FMN-linked oxidoreductases"/>
    <property type="match status" value="1"/>
</dbReference>
<dbReference type="GO" id="GO:0016491">
    <property type="term" value="F:oxidoreductase activity"/>
    <property type="evidence" value="ECO:0007669"/>
    <property type="project" value="UniProtKB-KW"/>
</dbReference>
<dbReference type="InterPro" id="IPR051793">
    <property type="entry name" value="NADH:flavin_oxidoreductase"/>
</dbReference>
<evidence type="ECO:0000256" key="1">
    <source>
        <dbReference type="ARBA" id="ARBA00001917"/>
    </source>
</evidence>
<keyword evidence="6" id="KW-0479">Metal-binding</keyword>
<proteinExistence type="inferred from homology"/>
<dbReference type="EMBL" id="JACOPQ010000003">
    <property type="protein sequence ID" value="MBC5736435.1"/>
    <property type="molecule type" value="Genomic_DNA"/>
</dbReference>
<dbReference type="Gene3D" id="3.40.50.720">
    <property type="entry name" value="NAD(P)-binding Rossmann-like Domain"/>
    <property type="match status" value="1"/>
</dbReference>
<keyword evidence="7" id="KW-0560">Oxidoreductase</keyword>
<dbReference type="PANTHER" id="PTHR42917:SF2">
    <property type="entry name" value="2,4-DIENOYL-COA REDUCTASE [(2E)-ENOYL-COA-PRODUCING]"/>
    <property type="match status" value="1"/>
</dbReference>
<evidence type="ECO:0000313" key="13">
    <source>
        <dbReference type="Proteomes" id="UP000607645"/>
    </source>
</evidence>
<evidence type="ECO:0000256" key="3">
    <source>
        <dbReference type="ARBA" id="ARBA00011048"/>
    </source>
</evidence>
<evidence type="ECO:0000256" key="2">
    <source>
        <dbReference type="ARBA" id="ARBA00001966"/>
    </source>
</evidence>
<name>A0A8J6JKD4_9FIRM</name>
<keyword evidence="5" id="KW-0288">FMN</keyword>
<dbReference type="GO" id="GO:0046872">
    <property type="term" value="F:metal ion binding"/>
    <property type="evidence" value="ECO:0007669"/>
    <property type="project" value="UniProtKB-KW"/>
</dbReference>
<evidence type="ECO:0000256" key="8">
    <source>
        <dbReference type="ARBA" id="ARBA00023004"/>
    </source>
</evidence>
<protein>
    <submittedName>
        <fullName evidence="12">FAD-dependent oxidoreductase</fullName>
    </submittedName>
</protein>
<evidence type="ECO:0000313" key="12">
    <source>
        <dbReference type="EMBL" id="MBC5736435.1"/>
    </source>
</evidence>
<feature type="domain" description="NADH:flavin oxidoreductase/NADH oxidase N-terminal" evidence="10">
    <location>
        <begin position="15"/>
        <end position="349"/>
    </location>
</feature>
<keyword evidence="4" id="KW-0285">Flavoprotein</keyword>
<dbReference type="PANTHER" id="PTHR42917">
    <property type="entry name" value="2,4-DIENOYL-COA REDUCTASE"/>
    <property type="match status" value="1"/>
</dbReference>
<evidence type="ECO:0000256" key="5">
    <source>
        <dbReference type="ARBA" id="ARBA00022643"/>
    </source>
</evidence>
<dbReference type="PRINTS" id="PR00368">
    <property type="entry name" value="FADPNR"/>
</dbReference>
<dbReference type="AlphaFoldDB" id="A0A8J6JKD4"/>
<gene>
    <name evidence="12" type="ORF">H8S62_05375</name>
</gene>
<comment type="similarity">
    <text evidence="3">In the N-terminal section; belongs to the NADH:flavin oxidoreductase/NADH oxidase family.</text>
</comment>
<comment type="cofactor">
    <cofactor evidence="1">
        <name>FMN</name>
        <dbReference type="ChEBI" id="CHEBI:58210"/>
    </cofactor>
</comment>
<dbReference type="Proteomes" id="UP000607645">
    <property type="component" value="Unassembled WGS sequence"/>
</dbReference>
<dbReference type="InterPro" id="IPR013785">
    <property type="entry name" value="Aldolase_TIM"/>
</dbReference>
<dbReference type="CDD" id="cd02803">
    <property type="entry name" value="OYE_like_FMN_family"/>
    <property type="match status" value="1"/>
</dbReference>
<feature type="domain" description="FAD/NAD(P)-binding" evidence="11">
    <location>
        <begin position="412"/>
        <end position="650"/>
    </location>
</feature>
<dbReference type="SUPFAM" id="SSF51905">
    <property type="entry name" value="FAD/NAD(P)-binding domain"/>
    <property type="match status" value="1"/>
</dbReference>
<comment type="cofactor">
    <cofactor evidence="2">
        <name>[4Fe-4S] cluster</name>
        <dbReference type="ChEBI" id="CHEBI:49883"/>
    </cofactor>
</comment>
<dbReference type="Pfam" id="PF00724">
    <property type="entry name" value="Oxidored_FMN"/>
    <property type="match status" value="1"/>
</dbReference>
<keyword evidence="9" id="KW-0411">Iron-sulfur</keyword>
<dbReference type="InterPro" id="IPR001155">
    <property type="entry name" value="OxRdtase_FMN_N"/>
</dbReference>
<reference evidence="12" key="1">
    <citation type="submission" date="2020-08" db="EMBL/GenBank/DDBJ databases">
        <title>Genome public.</title>
        <authorList>
            <person name="Liu C."/>
            <person name="Sun Q."/>
        </authorList>
    </citation>
    <scope>NUCLEOTIDE SEQUENCE</scope>
    <source>
        <strain evidence="12">NSJ-52</strain>
    </source>
</reference>